<dbReference type="GO" id="GO:0000166">
    <property type="term" value="F:nucleotide binding"/>
    <property type="evidence" value="ECO:0007669"/>
    <property type="project" value="UniProtKB-KW"/>
</dbReference>
<dbReference type="InterPro" id="IPR044672">
    <property type="entry name" value="MOCS2A"/>
</dbReference>
<dbReference type="InterPro" id="IPR012675">
    <property type="entry name" value="Beta-grasp_dom_sf"/>
</dbReference>
<dbReference type="Pfam" id="PF02597">
    <property type="entry name" value="ThiS"/>
    <property type="match status" value="1"/>
</dbReference>
<dbReference type="SUPFAM" id="SSF54285">
    <property type="entry name" value="MoaD/ThiS"/>
    <property type="match status" value="1"/>
</dbReference>
<evidence type="ECO:0000313" key="3">
    <source>
        <dbReference type="Proteomes" id="UP000218209"/>
    </source>
</evidence>
<dbReference type="PANTHER" id="PTHR33359">
    <property type="entry name" value="MOLYBDOPTERIN SYNTHASE SULFUR CARRIER SUBUNIT"/>
    <property type="match status" value="1"/>
</dbReference>
<keyword evidence="1" id="KW-0547">Nucleotide-binding</keyword>
<dbReference type="GO" id="GO:0006777">
    <property type="term" value="P:Mo-molybdopterin cofactor biosynthetic process"/>
    <property type="evidence" value="ECO:0007669"/>
    <property type="project" value="InterPro"/>
</dbReference>
<evidence type="ECO:0008006" key="4">
    <source>
        <dbReference type="Google" id="ProtNLM"/>
    </source>
</evidence>
<name>A0A1X6NT96_PORUM</name>
<dbReference type="Proteomes" id="UP000218209">
    <property type="component" value="Unassembled WGS sequence"/>
</dbReference>
<dbReference type="EMBL" id="KV919111">
    <property type="protein sequence ID" value="OSX71730.1"/>
    <property type="molecule type" value="Genomic_DNA"/>
</dbReference>
<gene>
    <name evidence="2" type="ORF">BU14_0505s0010</name>
</gene>
<dbReference type="CDD" id="cd00754">
    <property type="entry name" value="Ubl_MoaD"/>
    <property type="match status" value="1"/>
</dbReference>
<accession>A0A1X6NT96</accession>
<protein>
    <recommendedName>
        <fullName evidence="4">Molybdopterin synthase sulfur carrier subunit</fullName>
    </recommendedName>
</protein>
<dbReference type="AlphaFoldDB" id="A0A1X6NT96"/>
<dbReference type="Gene3D" id="3.10.20.30">
    <property type="match status" value="1"/>
</dbReference>
<dbReference type="PANTHER" id="PTHR33359:SF1">
    <property type="entry name" value="MOLYBDOPTERIN SYNTHASE SULFUR CARRIER SUBUNIT"/>
    <property type="match status" value="1"/>
</dbReference>
<dbReference type="UniPathway" id="UPA00344"/>
<evidence type="ECO:0000256" key="1">
    <source>
        <dbReference type="ARBA" id="ARBA00022741"/>
    </source>
</evidence>
<dbReference type="InterPro" id="IPR016155">
    <property type="entry name" value="Mopterin_synth/thiamin_S_b"/>
</dbReference>
<reference evidence="2 3" key="1">
    <citation type="submission" date="2017-03" db="EMBL/GenBank/DDBJ databases">
        <title>WGS assembly of Porphyra umbilicalis.</title>
        <authorList>
            <person name="Brawley S.H."/>
            <person name="Blouin N.A."/>
            <person name="Ficko-Blean E."/>
            <person name="Wheeler G.L."/>
            <person name="Lohr M."/>
            <person name="Goodson H.V."/>
            <person name="Jenkins J.W."/>
            <person name="Blaby-Haas C.E."/>
            <person name="Helliwell K.E."/>
            <person name="Chan C."/>
            <person name="Marriage T."/>
            <person name="Bhattacharya D."/>
            <person name="Klein A.S."/>
            <person name="Badis Y."/>
            <person name="Brodie J."/>
            <person name="Cao Y."/>
            <person name="Collen J."/>
            <person name="Dittami S.M."/>
            <person name="Gachon C.M."/>
            <person name="Green B.R."/>
            <person name="Karpowicz S."/>
            <person name="Kim J.W."/>
            <person name="Kudahl U."/>
            <person name="Lin S."/>
            <person name="Michel G."/>
            <person name="Mittag M."/>
            <person name="Olson B.J."/>
            <person name="Pangilinan J."/>
            <person name="Peng Y."/>
            <person name="Qiu H."/>
            <person name="Shu S."/>
            <person name="Singer J.T."/>
            <person name="Smith A.G."/>
            <person name="Sprecher B.N."/>
            <person name="Wagner V."/>
            <person name="Wang W."/>
            <person name="Wang Z.-Y."/>
            <person name="Yan J."/>
            <person name="Yarish C."/>
            <person name="Zoeuner-Riek S."/>
            <person name="Zhuang Y."/>
            <person name="Zou Y."/>
            <person name="Lindquist E.A."/>
            <person name="Grimwood J."/>
            <person name="Barry K."/>
            <person name="Rokhsar D.S."/>
            <person name="Schmutz J."/>
            <person name="Stiller J.W."/>
            <person name="Grossman A.R."/>
            <person name="Prochnik S.E."/>
        </authorList>
    </citation>
    <scope>NUCLEOTIDE SEQUENCE [LARGE SCALE GENOMIC DNA]</scope>
    <source>
        <strain evidence="2">4086291</strain>
    </source>
</reference>
<organism evidence="2 3">
    <name type="scientific">Porphyra umbilicalis</name>
    <name type="common">Purple laver</name>
    <name type="synonym">Red alga</name>
    <dbReference type="NCBI Taxonomy" id="2786"/>
    <lineage>
        <taxon>Eukaryota</taxon>
        <taxon>Rhodophyta</taxon>
        <taxon>Bangiophyceae</taxon>
        <taxon>Bangiales</taxon>
        <taxon>Bangiaceae</taxon>
        <taxon>Porphyra</taxon>
    </lineage>
</organism>
<sequence>MSSPSAAAPPSPTADSGAVSVRLLLFAKAREAAGGASAVRLALPAGTTAAAARPAIVAALPALAELLPSCALAVNAEYADEAGGAPLVAGDELAVIPPISGG</sequence>
<dbReference type="GO" id="GO:1990133">
    <property type="term" value="C:molybdopterin adenylyltransferase complex"/>
    <property type="evidence" value="ECO:0007669"/>
    <property type="project" value="TreeGrafter"/>
</dbReference>
<keyword evidence="3" id="KW-1185">Reference proteome</keyword>
<evidence type="ECO:0000313" key="2">
    <source>
        <dbReference type="EMBL" id="OSX71730.1"/>
    </source>
</evidence>
<proteinExistence type="predicted"/>
<dbReference type="InterPro" id="IPR003749">
    <property type="entry name" value="ThiS/MoaD-like"/>
</dbReference>